<keyword evidence="2" id="KW-1185">Reference proteome</keyword>
<dbReference type="Proteomes" id="UP000006015">
    <property type="component" value="Unassembled WGS sequence"/>
</dbReference>
<organism evidence="1 2">
    <name type="scientific">Corynebacterium ammoniagenes DSM 20306</name>
    <dbReference type="NCBI Taxonomy" id="649754"/>
    <lineage>
        <taxon>Bacteria</taxon>
        <taxon>Bacillati</taxon>
        <taxon>Actinomycetota</taxon>
        <taxon>Actinomycetes</taxon>
        <taxon>Mycobacteriales</taxon>
        <taxon>Corynebacteriaceae</taxon>
        <taxon>Corynebacterium</taxon>
    </lineage>
</organism>
<dbReference type="EMBL" id="ADNS01000009">
    <property type="protein sequence ID" value="EFG81420.1"/>
    <property type="molecule type" value="Genomic_DNA"/>
</dbReference>
<sequence length="82" mass="9422">MDDNNRGVYRRRLLGICSALVAKTVAYPIEIYGTVLKANSGAPFVLQECRHFSNKALIRWGRKIMMSWQKGVRMPNIRQVNL</sequence>
<evidence type="ECO:0000313" key="1">
    <source>
        <dbReference type="EMBL" id="EFG81420.1"/>
    </source>
</evidence>
<name>A0ABN0AF24_CORAM</name>
<comment type="caution">
    <text evidence="1">The sequence shown here is derived from an EMBL/GenBank/DDBJ whole genome shotgun (WGS) entry which is preliminary data.</text>
</comment>
<accession>A0ABN0AF24</accession>
<proteinExistence type="predicted"/>
<gene>
    <name evidence="1" type="ORF">HMPREF0281_01192</name>
</gene>
<evidence type="ECO:0000313" key="2">
    <source>
        <dbReference type="Proteomes" id="UP000006015"/>
    </source>
</evidence>
<protein>
    <submittedName>
        <fullName evidence="1">Uncharacterized protein</fullName>
    </submittedName>
</protein>
<reference evidence="1 2" key="1">
    <citation type="submission" date="2010-04" db="EMBL/GenBank/DDBJ databases">
        <authorList>
            <person name="Weinstock G."/>
            <person name="Sodergren E."/>
            <person name="Clifton S."/>
            <person name="Fulton L."/>
            <person name="Fulton B."/>
            <person name="Courtney L."/>
            <person name="Fronick C."/>
            <person name="Harrison M."/>
            <person name="Strong C."/>
            <person name="Farmer C."/>
            <person name="Delahaunty K."/>
            <person name="Markovic C."/>
            <person name="Hall O."/>
            <person name="Minx P."/>
            <person name="Tomlinson C."/>
            <person name="Mitreva M."/>
            <person name="Hou S."/>
            <person name="Wollam A."/>
            <person name="Pepin K.H."/>
            <person name="Johnson M."/>
            <person name="Bhonagiri V."/>
            <person name="Zhang X."/>
            <person name="Suruliraj S."/>
            <person name="Warren W."/>
            <person name="Chinwalla A."/>
            <person name="Mardis E.R."/>
            <person name="Wilson R.K."/>
        </authorList>
    </citation>
    <scope>NUCLEOTIDE SEQUENCE [LARGE SCALE GENOMIC DNA]</scope>
    <source>
        <strain evidence="1 2">DSM 20306</strain>
    </source>
</reference>